<reference evidence="2 3" key="1">
    <citation type="submission" date="2018-07" db="EMBL/GenBank/DDBJ databases">
        <title>High-quality-draft genome sequence of Gaiella occulta.</title>
        <authorList>
            <person name="Severino R."/>
            <person name="Froufe H.J.C."/>
            <person name="Rainey F.A."/>
            <person name="Barroso C."/>
            <person name="Albuquerque L."/>
            <person name="Lobo-Da-Cunha A."/>
            <person name="Da Costa M.S."/>
            <person name="Egas C."/>
        </authorList>
    </citation>
    <scope>NUCLEOTIDE SEQUENCE [LARGE SCALE GENOMIC DNA]</scope>
    <source>
        <strain evidence="2 3">F2-233</strain>
    </source>
</reference>
<evidence type="ECO:0000313" key="2">
    <source>
        <dbReference type="EMBL" id="RDI73205.1"/>
    </source>
</evidence>
<dbReference type="PANTHER" id="PTHR43372:SF4">
    <property type="entry name" value="FATTY-ACID AMIDE HYDROLASE 2"/>
    <property type="match status" value="1"/>
</dbReference>
<comment type="caution">
    <text evidence="2">The sequence shown here is derived from an EMBL/GenBank/DDBJ whole genome shotgun (WGS) entry which is preliminary data.</text>
</comment>
<dbReference type="InterPro" id="IPR023631">
    <property type="entry name" value="Amidase_dom"/>
</dbReference>
<dbReference type="PANTHER" id="PTHR43372">
    <property type="entry name" value="FATTY-ACID AMIDE HYDROLASE"/>
    <property type="match status" value="1"/>
</dbReference>
<dbReference type="Gene3D" id="3.90.1300.10">
    <property type="entry name" value="Amidase signature (AS) domain"/>
    <property type="match status" value="1"/>
</dbReference>
<dbReference type="InterPro" id="IPR052739">
    <property type="entry name" value="FAAH2"/>
</dbReference>
<gene>
    <name evidence="2" type="ORF">Gocc_3070</name>
</gene>
<name>A0A7M2YSY9_9ACTN</name>
<dbReference type="GO" id="GO:0016740">
    <property type="term" value="F:transferase activity"/>
    <property type="evidence" value="ECO:0007669"/>
    <property type="project" value="UniProtKB-KW"/>
</dbReference>
<dbReference type="PROSITE" id="PS00571">
    <property type="entry name" value="AMIDASES"/>
    <property type="match status" value="1"/>
</dbReference>
<keyword evidence="2" id="KW-0808">Transferase</keyword>
<dbReference type="EMBL" id="QQZY01000012">
    <property type="protein sequence ID" value="RDI73205.1"/>
    <property type="molecule type" value="Genomic_DNA"/>
</dbReference>
<dbReference type="InterPro" id="IPR036928">
    <property type="entry name" value="AS_sf"/>
</dbReference>
<dbReference type="Proteomes" id="UP000254134">
    <property type="component" value="Unassembled WGS sequence"/>
</dbReference>
<sequence>MTVKDSIEAVGLPSLSGSLARVGHVVEQDATVVRRLRDAGAIVVAKSNVPEYTWSYETDNIVCGKTLHPHDPARTPGGSSGGEAALLGADASIVGIGTDGGGSIRVPSHYCGTVGLRPTAGLVPETGCWPSTRDTGMVDMSAVGPMARYVEDIELLLQVIAGPDGIDPFIGQTNLSDAGLTSTSDLRVGFYDDDGVAAVDAATRDAVASAARTLAAAGCRVENVTPPDVSTATPIFFEMMAADGGARARDDLSRAEGRHLPQMQSLLDSLRSCALDASGYFALFGRWSALRAAVRSFVADYDVILCPVTVGGAPLHGCMPGTDTPLQSYDAFNYTHTYSIAGLPVAVVRVGTHLGLPLGVQIVANPFSDRVALSAAALLEAAFDNANVNGARTSSRHLPAA</sequence>
<dbReference type="GO" id="GO:0012505">
    <property type="term" value="C:endomembrane system"/>
    <property type="evidence" value="ECO:0007669"/>
    <property type="project" value="TreeGrafter"/>
</dbReference>
<accession>A0A7M2YSY9</accession>
<dbReference type="Pfam" id="PF01425">
    <property type="entry name" value="Amidase"/>
    <property type="match status" value="1"/>
</dbReference>
<feature type="domain" description="Amidase" evidence="1">
    <location>
        <begin position="2"/>
        <end position="370"/>
    </location>
</feature>
<dbReference type="SUPFAM" id="SSF75304">
    <property type="entry name" value="Amidase signature (AS) enzymes"/>
    <property type="match status" value="1"/>
</dbReference>
<evidence type="ECO:0000313" key="3">
    <source>
        <dbReference type="Proteomes" id="UP000254134"/>
    </source>
</evidence>
<dbReference type="InterPro" id="IPR020556">
    <property type="entry name" value="Amidase_CS"/>
</dbReference>
<reference evidence="3" key="2">
    <citation type="journal article" date="2019" name="MicrobiologyOpen">
        <title>High-quality draft genome sequence of Gaiella occulta isolated from a 150 meter deep mineral water borehole and comparison with the genome sequences of other deep-branching lineages of the phylum Actinobacteria.</title>
        <authorList>
            <person name="Severino R."/>
            <person name="Froufe H.J.C."/>
            <person name="Barroso C."/>
            <person name="Albuquerque L."/>
            <person name="Lobo-da-Cunha A."/>
            <person name="da Costa M.S."/>
            <person name="Egas C."/>
        </authorList>
    </citation>
    <scope>NUCLEOTIDE SEQUENCE [LARGE SCALE GENOMIC DNA]</scope>
    <source>
        <strain evidence="3">F2-233</strain>
    </source>
</reference>
<evidence type="ECO:0000259" key="1">
    <source>
        <dbReference type="Pfam" id="PF01425"/>
    </source>
</evidence>
<proteinExistence type="predicted"/>
<keyword evidence="3" id="KW-1185">Reference proteome</keyword>
<protein>
    <submittedName>
        <fullName evidence="2">Asp-tRNAAsn/Glu-tRNAGln amidotransferase A subunit and related amidase</fullName>
    </submittedName>
</protein>
<dbReference type="AlphaFoldDB" id="A0A7M2YSY9"/>
<organism evidence="2 3">
    <name type="scientific">Gaiella occulta</name>
    <dbReference type="NCBI Taxonomy" id="1002870"/>
    <lineage>
        <taxon>Bacteria</taxon>
        <taxon>Bacillati</taxon>
        <taxon>Actinomycetota</taxon>
        <taxon>Thermoleophilia</taxon>
        <taxon>Gaiellales</taxon>
        <taxon>Gaiellaceae</taxon>
        <taxon>Gaiella</taxon>
    </lineage>
</organism>